<evidence type="ECO:0000313" key="6">
    <source>
        <dbReference type="Proteomes" id="UP001144341"/>
    </source>
</evidence>
<dbReference type="Pfam" id="PF00258">
    <property type="entry name" value="Flavodoxin_1"/>
    <property type="match status" value="1"/>
</dbReference>
<dbReference type="InterPro" id="IPR005625">
    <property type="entry name" value="PepSY-ass_TM"/>
</dbReference>
<feature type="transmembrane region" description="Helical" evidence="2">
    <location>
        <begin position="298"/>
        <end position="323"/>
    </location>
</feature>
<dbReference type="InterPro" id="IPR029039">
    <property type="entry name" value="Flavoprotein-like_sf"/>
</dbReference>
<feature type="transmembrane region" description="Helical" evidence="2">
    <location>
        <begin position="130"/>
        <end position="151"/>
    </location>
</feature>
<feature type="domain" description="Flavodoxin-like" evidence="3">
    <location>
        <begin position="341"/>
        <end position="480"/>
    </location>
</feature>
<dbReference type="SUPFAM" id="SSF52343">
    <property type="entry name" value="Ferredoxin reductase-like, C-terminal NADP-linked domain"/>
    <property type="match status" value="1"/>
</dbReference>
<evidence type="ECO:0000259" key="3">
    <source>
        <dbReference type="PROSITE" id="PS50902"/>
    </source>
</evidence>
<organism evidence="5 6">
    <name type="scientific">Pedobacter rhodius</name>
    <dbReference type="NCBI Taxonomy" id="3004098"/>
    <lineage>
        <taxon>Bacteria</taxon>
        <taxon>Pseudomonadati</taxon>
        <taxon>Bacteroidota</taxon>
        <taxon>Sphingobacteriia</taxon>
        <taxon>Sphingobacteriales</taxon>
        <taxon>Sphingobacteriaceae</taxon>
        <taxon>Pedobacter</taxon>
    </lineage>
</organism>
<evidence type="ECO:0000256" key="1">
    <source>
        <dbReference type="ARBA" id="ARBA00022630"/>
    </source>
</evidence>
<evidence type="ECO:0000256" key="2">
    <source>
        <dbReference type="SAM" id="Phobius"/>
    </source>
</evidence>
<keyword evidence="2" id="KW-0472">Membrane</keyword>
<comment type="caution">
    <text evidence="5">The sequence shown here is derived from an EMBL/GenBank/DDBJ whole genome shotgun (WGS) entry which is preliminary data.</text>
</comment>
<dbReference type="Proteomes" id="UP001144341">
    <property type="component" value="Unassembled WGS sequence"/>
</dbReference>
<accession>A0ABT4KU87</accession>
<dbReference type="InterPro" id="IPR001094">
    <property type="entry name" value="Flavdoxin-like"/>
</dbReference>
<evidence type="ECO:0000313" key="5">
    <source>
        <dbReference type="EMBL" id="MCZ4222501.1"/>
    </source>
</evidence>
<protein>
    <submittedName>
        <fullName evidence="5">PepSY domain-containing protein</fullName>
    </submittedName>
</protein>
<feature type="domain" description="FAD-binding FR-type" evidence="4">
    <location>
        <begin position="492"/>
        <end position="590"/>
    </location>
</feature>
<evidence type="ECO:0000259" key="4">
    <source>
        <dbReference type="PROSITE" id="PS51384"/>
    </source>
</evidence>
<dbReference type="InterPro" id="IPR017938">
    <property type="entry name" value="Riboflavin_synthase-like_b-brl"/>
</dbReference>
<dbReference type="SUPFAM" id="SSF52218">
    <property type="entry name" value="Flavoproteins"/>
    <property type="match status" value="1"/>
</dbReference>
<reference evidence="5" key="1">
    <citation type="submission" date="2022-12" db="EMBL/GenBank/DDBJ databases">
        <title>Genome sequence of SJ11.</title>
        <authorList>
            <person name="Woo H."/>
        </authorList>
    </citation>
    <scope>NUCLEOTIDE SEQUENCE</scope>
    <source>
        <strain evidence="5">SJ11</strain>
    </source>
</reference>
<keyword evidence="6" id="KW-1185">Reference proteome</keyword>
<dbReference type="InterPro" id="IPR001433">
    <property type="entry name" value="OxRdtase_FAD/NAD-bd"/>
</dbReference>
<dbReference type="SUPFAM" id="SSF63380">
    <property type="entry name" value="Riboflavin synthase domain-like"/>
    <property type="match status" value="1"/>
</dbReference>
<keyword evidence="2" id="KW-0812">Transmembrane</keyword>
<dbReference type="RefSeq" id="WP_269414302.1">
    <property type="nucleotide sequence ID" value="NZ_JAPWGL010000001.1"/>
</dbReference>
<dbReference type="PRINTS" id="PR00369">
    <property type="entry name" value="FLAVODOXIN"/>
</dbReference>
<keyword evidence="2" id="KW-1133">Transmembrane helix</keyword>
<dbReference type="EMBL" id="JAPWGL010000001">
    <property type="protein sequence ID" value="MCZ4222501.1"/>
    <property type="molecule type" value="Genomic_DNA"/>
</dbReference>
<proteinExistence type="predicted"/>
<dbReference type="PROSITE" id="PS50902">
    <property type="entry name" value="FLAVODOXIN_LIKE"/>
    <property type="match status" value="1"/>
</dbReference>
<dbReference type="Pfam" id="PF03929">
    <property type="entry name" value="PepSY_TM"/>
    <property type="match status" value="1"/>
</dbReference>
<feature type="transmembrane region" description="Helical" evidence="2">
    <location>
        <begin position="172"/>
        <end position="195"/>
    </location>
</feature>
<name>A0ABT4KU87_9SPHI</name>
<dbReference type="InterPro" id="IPR017927">
    <property type="entry name" value="FAD-bd_FR_type"/>
</dbReference>
<dbReference type="InterPro" id="IPR039261">
    <property type="entry name" value="FNR_nucleotide-bd"/>
</dbReference>
<dbReference type="PROSITE" id="PS51384">
    <property type="entry name" value="FAD_FR"/>
    <property type="match status" value="1"/>
</dbReference>
<dbReference type="InterPro" id="IPR008254">
    <property type="entry name" value="Flavodoxin/NO_synth"/>
</dbReference>
<dbReference type="PANTHER" id="PTHR19384">
    <property type="entry name" value="NITRIC OXIDE SYNTHASE-RELATED"/>
    <property type="match status" value="1"/>
</dbReference>
<gene>
    <name evidence="5" type="ORF">O0931_04255</name>
</gene>
<sequence>MTNHFWRYSHLALAVSSFLFLLLASLTGAILSAEPVFDRLKPYAAKNLDALTLAQAIPVLRENYLGITKISVESNQYVLVEGTDKAGANIKAYVDPRTGKIVGKPTRKNEFFQWVTSLHRSLFLHETGRVFIGLTAFLLILIAFSGIMLTIKRQRGIRRFLAKIPNDGTTQYYHTVAGRLSLVFILLIALSGTYLSLNTLGIIKPVKTNVDVDFDNIKSGTQKNLKDFDLFKRTNLAEVQTVEFPFSEDVEDYYTLTLKDREVALNQITGVVIAESKYPFSVLVSNLSLDIHTGRASVVWAVILGTASLSILFFIYSGFAITLKRISGRTKNKYKKEESNYILLVGSENGTTNRYASAVLKLLIKRGKKAYITSMNDYTVYPKAEHFLVFTSTYGIGEPPSNANKFLALIDEKPQPNPITYSVLGFGSKSYPDFCKFAFDVHNQLSAKSWAIPLIDVHTVNDKSPDDLSLWQESWSQKAAISFQDFFGPGKEKPRQLRSFSVQSNLKFGDTFLIELKGGRKLKAKSGDLLAVYPANDHRERLYSIGVIDEKIQLSIKLHENGLGSGFLHALKVADTLRARVVKNEHFHFPAESSAVVMIANGTGIAPFLGMLDENKNNVPCYLYCGFKNTLSFEPFSAFLTGKVAESKLSKLNVAYSRAGVKQYVSDLVAVDADVIAQKLTESATVMICGSLSMQKDVLMVLAKICIDKTGHPLSFYQSRNQILTDCY</sequence>
<dbReference type="Pfam" id="PF00175">
    <property type="entry name" value="NAD_binding_1"/>
    <property type="match status" value="1"/>
</dbReference>
<dbReference type="Gene3D" id="3.40.50.80">
    <property type="entry name" value="Nucleotide-binding domain of ferredoxin-NADP reductase (FNR) module"/>
    <property type="match status" value="1"/>
</dbReference>
<dbReference type="Gene3D" id="3.40.50.360">
    <property type="match status" value="1"/>
</dbReference>
<keyword evidence="1" id="KW-0285">Flavoprotein</keyword>